<comment type="caution">
    <text evidence="2">The sequence shown here is derived from an EMBL/GenBank/DDBJ whole genome shotgun (WGS) entry which is preliminary data.</text>
</comment>
<organism evidence="2 3">
    <name type="scientific">Cynara cardunculus var. scolymus</name>
    <name type="common">Globe artichoke</name>
    <name type="synonym">Cynara scolymus</name>
    <dbReference type="NCBI Taxonomy" id="59895"/>
    <lineage>
        <taxon>Eukaryota</taxon>
        <taxon>Viridiplantae</taxon>
        <taxon>Streptophyta</taxon>
        <taxon>Embryophyta</taxon>
        <taxon>Tracheophyta</taxon>
        <taxon>Spermatophyta</taxon>
        <taxon>Magnoliopsida</taxon>
        <taxon>eudicotyledons</taxon>
        <taxon>Gunneridae</taxon>
        <taxon>Pentapetalae</taxon>
        <taxon>asterids</taxon>
        <taxon>campanulids</taxon>
        <taxon>Asterales</taxon>
        <taxon>Asteraceae</taxon>
        <taxon>Carduoideae</taxon>
        <taxon>Cardueae</taxon>
        <taxon>Carduinae</taxon>
        <taxon>Cynara</taxon>
    </lineage>
</organism>
<dbReference type="Proteomes" id="UP000243975">
    <property type="component" value="Unassembled WGS sequence"/>
</dbReference>
<evidence type="ECO:0000313" key="2">
    <source>
        <dbReference type="EMBL" id="KVH94459.1"/>
    </source>
</evidence>
<dbReference type="AlphaFoldDB" id="A0A103XPA3"/>
<evidence type="ECO:0000313" key="3">
    <source>
        <dbReference type="Proteomes" id="UP000243975"/>
    </source>
</evidence>
<gene>
    <name evidence="2" type="ORF">Ccrd_003505</name>
</gene>
<proteinExistence type="predicted"/>
<feature type="region of interest" description="Disordered" evidence="1">
    <location>
        <begin position="18"/>
        <end position="51"/>
    </location>
</feature>
<accession>A0A103XPA3</accession>
<protein>
    <submittedName>
        <fullName evidence="2">Uncharacterized protein</fullName>
    </submittedName>
</protein>
<evidence type="ECO:0000256" key="1">
    <source>
        <dbReference type="SAM" id="MobiDB-lite"/>
    </source>
</evidence>
<dbReference type="EMBL" id="LEKV01004553">
    <property type="protein sequence ID" value="KVH94459.1"/>
    <property type="molecule type" value="Genomic_DNA"/>
</dbReference>
<dbReference type="Gramene" id="KVH94459">
    <property type="protein sequence ID" value="KVH94459"/>
    <property type="gene ID" value="Ccrd_003505"/>
</dbReference>
<keyword evidence="3" id="KW-1185">Reference proteome</keyword>
<name>A0A103XPA3_CYNCS</name>
<reference evidence="2 3" key="1">
    <citation type="journal article" date="2016" name="Sci. Rep.">
        <title>The genome sequence of the outbreeding globe artichoke constructed de novo incorporating a phase-aware low-pass sequencing strategy of F1 progeny.</title>
        <authorList>
            <person name="Scaglione D."/>
            <person name="Reyes-Chin-Wo S."/>
            <person name="Acquadro A."/>
            <person name="Froenicke L."/>
            <person name="Portis E."/>
            <person name="Beitel C."/>
            <person name="Tirone M."/>
            <person name="Mauro R."/>
            <person name="Lo Monaco A."/>
            <person name="Mauromicale G."/>
            <person name="Faccioli P."/>
            <person name="Cattivelli L."/>
            <person name="Rieseberg L."/>
            <person name="Michelmore R."/>
            <person name="Lanteri S."/>
        </authorList>
    </citation>
    <scope>NUCLEOTIDE SEQUENCE [LARGE SCALE GENOMIC DNA]</scope>
    <source>
        <strain evidence="2">2C</strain>
    </source>
</reference>
<sequence>METFESCIELEWNPTRLMNRRRRGGGKREEERSSGPAKTRLPIAPTSQTNRGHCTDIFSKGSWLSLMNLRQHSTVSNRHFSQQLAQFIIVPHSQLNMPRSDPVLLIFEDGGEVNRTTRSDTFCISAGFKVPGNSADGELKTGF</sequence>